<evidence type="ECO:0000313" key="1">
    <source>
        <dbReference type="EMBL" id="TDO26776.1"/>
    </source>
</evidence>
<dbReference type="EMBL" id="SNWP01000011">
    <property type="protein sequence ID" value="TDO26776.1"/>
    <property type="molecule type" value="Genomic_DNA"/>
</dbReference>
<dbReference type="Pfam" id="PF13366">
    <property type="entry name" value="PDDEXK_3"/>
    <property type="match status" value="1"/>
</dbReference>
<reference evidence="1 2" key="1">
    <citation type="submission" date="2019-03" db="EMBL/GenBank/DDBJ databases">
        <title>Genomic Encyclopedia of Archaeal and Bacterial Type Strains, Phase II (KMG-II): from individual species to whole genera.</title>
        <authorList>
            <person name="Goeker M."/>
        </authorList>
    </citation>
    <scope>NUCLEOTIDE SEQUENCE [LARGE SCALE GENOMIC DNA]</scope>
    <source>
        <strain evidence="1 2">DSM 28323</strain>
    </source>
</reference>
<evidence type="ECO:0000313" key="2">
    <source>
        <dbReference type="Proteomes" id="UP000295741"/>
    </source>
</evidence>
<comment type="caution">
    <text evidence="1">The sequence shown here is derived from an EMBL/GenBank/DDBJ whole genome shotgun (WGS) entry which is preliminary data.</text>
</comment>
<name>A0A4R6IXR5_9BACT</name>
<dbReference type="InterPro" id="IPR026350">
    <property type="entry name" value="GxxExxY"/>
</dbReference>
<protein>
    <submittedName>
        <fullName evidence="1">GxxExxY protein</fullName>
    </submittedName>
</protein>
<keyword evidence="2" id="KW-1185">Reference proteome</keyword>
<dbReference type="OrthoDB" id="9806869at2"/>
<sequence length="129" mass="14792">MQNEQFKFASITRSIIGCAMAVHNQLGNGFQELIYHRALAIEMTKQGLRFQDEVEVVIFYDGIAIGKRRVDFLVESVIPVEIKAVKELENIHLAQAINYLKAYKMEVGLLINFGSMRLQFHRILKPRLG</sequence>
<dbReference type="NCBIfam" id="TIGR04256">
    <property type="entry name" value="GxxExxY"/>
    <property type="match status" value="1"/>
</dbReference>
<dbReference type="RefSeq" id="WP_133474655.1">
    <property type="nucleotide sequence ID" value="NZ_SNWP01000011.1"/>
</dbReference>
<dbReference type="AlphaFoldDB" id="A0A4R6IXR5"/>
<organism evidence="1 2">
    <name type="scientific">Sediminibacterium goheungense</name>
    <dbReference type="NCBI Taxonomy" id="1086393"/>
    <lineage>
        <taxon>Bacteria</taxon>
        <taxon>Pseudomonadati</taxon>
        <taxon>Bacteroidota</taxon>
        <taxon>Chitinophagia</taxon>
        <taxon>Chitinophagales</taxon>
        <taxon>Chitinophagaceae</taxon>
        <taxon>Sediminibacterium</taxon>
    </lineage>
</organism>
<gene>
    <name evidence="1" type="ORF">BC659_2086</name>
</gene>
<accession>A0A4R6IXR5</accession>
<proteinExistence type="predicted"/>
<dbReference type="Proteomes" id="UP000295741">
    <property type="component" value="Unassembled WGS sequence"/>
</dbReference>